<gene>
    <name evidence="1" type="ORF">UFOPK3522_01772</name>
</gene>
<evidence type="ECO:0000313" key="1">
    <source>
        <dbReference type="EMBL" id="CAB4347639.1"/>
    </source>
</evidence>
<protein>
    <submittedName>
        <fullName evidence="1">Unannotated protein</fullName>
    </submittedName>
</protein>
<organism evidence="1">
    <name type="scientific">freshwater metagenome</name>
    <dbReference type="NCBI Taxonomy" id="449393"/>
    <lineage>
        <taxon>unclassified sequences</taxon>
        <taxon>metagenomes</taxon>
        <taxon>ecological metagenomes</taxon>
    </lineage>
</organism>
<reference evidence="1" key="1">
    <citation type="submission" date="2020-05" db="EMBL/GenBank/DDBJ databases">
        <authorList>
            <person name="Chiriac C."/>
            <person name="Salcher M."/>
            <person name="Ghai R."/>
            <person name="Kavagutti S V."/>
        </authorList>
    </citation>
    <scope>NUCLEOTIDE SEQUENCE</scope>
</reference>
<name>A0A6J6A2C8_9ZZZZ</name>
<proteinExistence type="predicted"/>
<dbReference type="EMBL" id="CAESAO010000245">
    <property type="protein sequence ID" value="CAB4347639.1"/>
    <property type="molecule type" value="Genomic_DNA"/>
</dbReference>
<accession>A0A6J6A2C8</accession>
<sequence length="127" mass="14318">MAEPNEVKRLLATKLLVAGLNVDLGVLRDRCEPFVRVVVAMVYVNVDAAEPVDRALEAAEIDLDDVVDLDPEQVANRLQRQLRAAKRERCVDLVAAVAGDVNLQVARNRHHCGRFFIWIEPDEHQRV</sequence>
<dbReference type="AlphaFoldDB" id="A0A6J6A2C8"/>